<gene>
    <name evidence="3" type="ORF">KL86DPRO_40027</name>
</gene>
<proteinExistence type="predicted"/>
<dbReference type="InterPro" id="IPR021055">
    <property type="entry name" value="T4BSS_IcmL/DotI"/>
</dbReference>
<feature type="transmembrane region" description="Helical" evidence="2">
    <location>
        <begin position="60"/>
        <end position="80"/>
    </location>
</feature>
<evidence type="ECO:0000313" key="3">
    <source>
        <dbReference type="EMBL" id="SBW08138.1"/>
    </source>
</evidence>
<dbReference type="EMBL" id="FLUQ01000004">
    <property type="protein sequence ID" value="SBW08138.1"/>
    <property type="molecule type" value="Genomic_DNA"/>
</dbReference>
<name>A0A212K958_9DELT</name>
<protein>
    <recommendedName>
        <fullName evidence="4">IcmL protein</fullName>
    </recommendedName>
</protein>
<keyword evidence="2" id="KW-0812">Transmembrane</keyword>
<dbReference type="AlphaFoldDB" id="A0A212K958"/>
<organism evidence="3">
    <name type="scientific">uncultured delta proteobacterium</name>
    <dbReference type="NCBI Taxonomy" id="34034"/>
    <lineage>
        <taxon>Bacteria</taxon>
        <taxon>Deltaproteobacteria</taxon>
        <taxon>environmental samples</taxon>
    </lineage>
</organism>
<sequence length="243" mass="26470">MNFFHKKTKETPPVNTQPQGSPETAKVEGVNEVHASSPSTEAVFGGLGWYRTQFRRAMKLALGLVVTQGISIAVIALLLMNQPGPRYFAATPDLRLAPLVPLDQPVLTQEGLLTWASDTITGAMSLNFLEWREKLESIRSSFDDDAFKSFLASLQSSGILDMIREKRLSASAVTTRAPVIAASGLVGGTATWRIEFPLIVSYESSQGVESTQRLVATVLVRRASTVKTPRGVVIQQVVLKRDS</sequence>
<dbReference type="CDD" id="cd16385">
    <property type="entry name" value="IcmL"/>
    <property type="match status" value="1"/>
</dbReference>
<keyword evidence="2" id="KW-0472">Membrane</keyword>
<evidence type="ECO:0008006" key="4">
    <source>
        <dbReference type="Google" id="ProtNLM"/>
    </source>
</evidence>
<reference evidence="3" key="1">
    <citation type="submission" date="2016-04" db="EMBL/GenBank/DDBJ databases">
        <authorList>
            <person name="Evans L.H."/>
            <person name="Alamgir A."/>
            <person name="Owens N."/>
            <person name="Weber N.D."/>
            <person name="Virtaneva K."/>
            <person name="Barbian K."/>
            <person name="Babar A."/>
            <person name="Rosenke K."/>
        </authorList>
    </citation>
    <scope>NUCLEOTIDE SEQUENCE</scope>
    <source>
        <strain evidence="3">86</strain>
    </source>
</reference>
<accession>A0A212K958</accession>
<evidence type="ECO:0000256" key="1">
    <source>
        <dbReference type="SAM" id="MobiDB-lite"/>
    </source>
</evidence>
<feature type="region of interest" description="Disordered" evidence="1">
    <location>
        <begin position="1"/>
        <end position="24"/>
    </location>
</feature>
<evidence type="ECO:0000256" key="2">
    <source>
        <dbReference type="SAM" id="Phobius"/>
    </source>
</evidence>
<keyword evidence="2" id="KW-1133">Transmembrane helix</keyword>
<feature type="compositionally biased region" description="Polar residues" evidence="1">
    <location>
        <begin position="13"/>
        <end position="22"/>
    </location>
</feature>
<dbReference type="Pfam" id="PF11393">
    <property type="entry name" value="T4BSS_DotI_IcmL"/>
    <property type="match status" value="1"/>
</dbReference>